<evidence type="ECO:0000256" key="17">
    <source>
        <dbReference type="SAM" id="Coils"/>
    </source>
</evidence>
<dbReference type="Gene3D" id="3.40.710.10">
    <property type="entry name" value="DD-peptidase/beta-lactamase superfamily"/>
    <property type="match status" value="1"/>
</dbReference>
<keyword evidence="7" id="KW-0328">Glycosyltransferase</keyword>
<dbReference type="SUPFAM" id="SSF56601">
    <property type="entry name" value="beta-lactamase/transpeptidase-like"/>
    <property type="match status" value="1"/>
</dbReference>
<dbReference type="InterPro" id="IPR001264">
    <property type="entry name" value="Glyco_trans_51"/>
</dbReference>
<evidence type="ECO:0000256" key="6">
    <source>
        <dbReference type="ARBA" id="ARBA00022670"/>
    </source>
</evidence>
<dbReference type="InterPro" id="IPR001460">
    <property type="entry name" value="PCN-bd_Tpept"/>
</dbReference>
<dbReference type="InterPro" id="IPR012338">
    <property type="entry name" value="Beta-lactam/transpept-like"/>
</dbReference>
<dbReference type="PANTHER" id="PTHR32282">
    <property type="entry name" value="BINDING PROTEIN TRANSPEPTIDASE, PUTATIVE-RELATED"/>
    <property type="match status" value="1"/>
</dbReference>
<keyword evidence="5" id="KW-0121">Carboxypeptidase</keyword>
<dbReference type="STRING" id="1503961.SAMN05421736_107144"/>
<keyword evidence="8" id="KW-0808">Transferase</keyword>
<dbReference type="GO" id="GO:0071555">
    <property type="term" value="P:cell wall organization"/>
    <property type="evidence" value="ECO:0007669"/>
    <property type="project" value="UniProtKB-KW"/>
</dbReference>
<evidence type="ECO:0000256" key="9">
    <source>
        <dbReference type="ARBA" id="ARBA00022801"/>
    </source>
</evidence>
<evidence type="ECO:0000313" key="20">
    <source>
        <dbReference type="EMBL" id="SDZ19384.1"/>
    </source>
</evidence>
<reference evidence="21" key="1">
    <citation type="submission" date="2016-10" db="EMBL/GenBank/DDBJ databases">
        <authorList>
            <person name="Varghese N."/>
            <person name="Submissions S."/>
        </authorList>
    </citation>
    <scope>NUCLEOTIDE SEQUENCE [LARGE SCALE GENOMIC DNA]</scope>
    <source>
        <strain evidence="21">SP</strain>
    </source>
</reference>
<dbReference type="OrthoDB" id="9766909at2"/>
<evidence type="ECO:0000256" key="11">
    <source>
        <dbReference type="ARBA" id="ARBA00022984"/>
    </source>
</evidence>
<dbReference type="SUPFAM" id="SSF53955">
    <property type="entry name" value="Lysozyme-like"/>
    <property type="match status" value="1"/>
</dbReference>
<dbReference type="GO" id="GO:0009002">
    <property type="term" value="F:serine-type D-Ala-D-Ala carboxypeptidase activity"/>
    <property type="evidence" value="ECO:0007669"/>
    <property type="project" value="UniProtKB-EC"/>
</dbReference>
<evidence type="ECO:0000313" key="21">
    <source>
        <dbReference type="Proteomes" id="UP000198935"/>
    </source>
</evidence>
<dbReference type="GO" id="GO:0008360">
    <property type="term" value="P:regulation of cell shape"/>
    <property type="evidence" value="ECO:0007669"/>
    <property type="project" value="UniProtKB-KW"/>
</dbReference>
<dbReference type="GO" id="GO:0005886">
    <property type="term" value="C:plasma membrane"/>
    <property type="evidence" value="ECO:0007669"/>
    <property type="project" value="UniProtKB-SubCell"/>
</dbReference>
<evidence type="ECO:0000256" key="13">
    <source>
        <dbReference type="ARBA" id="ARBA00023268"/>
    </source>
</evidence>
<dbReference type="InterPro" id="IPR023346">
    <property type="entry name" value="Lysozyme-like_dom_sf"/>
</dbReference>
<sequence>MRSFIGNLCILAFIFTFILLFLEAGEELQQTRTLQEVLDEAIEPKNISLAENSMILDANGKRIYDIYSDENRIYLEYDDIPKKVIDALVAAEDQSFFTHKGFDMSGIARAFLINMNSGSIQQGGSTITQQLIRNLYLTHEKTYERKVAELIYAYQFEQKLSKEKIIELYVNAIYFHNGVYGIEAASQYYFSKPAAELSIAEAAFLCAVPNNPQLYDPLKKLEQTNKRKEWILSKMLETNKITEAQYEDANAEAIILSIYEKADDYPDYITYVFHELEQLVGAKEGYTKQLKNASTAEEKAELKAKLEERVQALLKQGIIIETALDPAVQQQSVQSVNYYLNNTQLQGASVIIDHAANEIVALTGGKAYQKFDFNRAYQAYRQPGSSIKPLLVFAPYIEETYSAERTIIDASPFSKNGYAPKNYGGAVYGKVRMEEAFKHSYNTAAVRLLDKVGTDTAFSYFDAFDFQKIVADDHVLPAALGGLTNGVSVLEMTQAYSVFANNGNYYSPKAIRQVLTKDGTVLYSWNKKEKQLWSAETNAEMRKMLHRVVTEGTGRQAYFSTSGYIGGKTGTTNAYNDLWFVGLTDHYTAGVWIGIDEPQAISTSYQQLHLHIWRNMMNQIER</sequence>
<dbReference type="Proteomes" id="UP000198935">
    <property type="component" value="Unassembled WGS sequence"/>
</dbReference>
<dbReference type="AlphaFoldDB" id="A0A1H3R0P1"/>
<proteinExistence type="inferred from homology"/>
<keyword evidence="9" id="KW-0378">Hydrolase</keyword>
<keyword evidence="4" id="KW-1003">Cell membrane</keyword>
<gene>
    <name evidence="20" type="ORF">SAMN05421736_107144</name>
</gene>
<accession>A0A1H3R0P1</accession>
<protein>
    <submittedName>
        <fullName evidence="20">Penicillin-binding protein 1A</fullName>
    </submittedName>
</protein>
<evidence type="ECO:0000256" key="14">
    <source>
        <dbReference type="ARBA" id="ARBA00023316"/>
    </source>
</evidence>
<comment type="catalytic activity">
    <reaction evidence="16">
        <text>[GlcNAc-(1-&gt;4)-Mur2Ac(oyl-L-Ala-gamma-D-Glu-L-Lys-D-Ala-D-Ala)](n)-di-trans,octa-cis-undecaprenyl diphosphate + beta-D-GlcNAc-(1-&gt;4)-Mur2Ac(oyl-L-Ala-gamma-D-Glu-L-Lys-D-Ala-D-Ala)-di-trans,octa-cis-undecaprenyl diphosphate = [GlcNAc-(1-&gt;4)-Mur2Ac(oyl-L-Ala-gamma-D-Glu-L-Lys-D-Ala-D-Ala)](n+1)-di-trans,octa-cis-undecaprenyl diphosphate + di-trans,octa-cis-undecaprenyl diphosphate + H(+)</text>
        <dbReference type="Rhea" id="RHEA:23708"/>
        <dbReference type="Rhea" id="RHEA-COMP:9602"/>
        <dbReference type="Rhea" id="RHEA-COMP:9603"/>
        <dbReference type="ChEBI" id="CHEBI:15378"/>
        <dbReference type="ChEBI" id="CHEBI:58405"/>
        <dbReference type="ChEBI" id="CHEBI:60033"/>
        <dbReference type="ChEBI" id="CHEBI:78435"/>
        <dbReference type="EC" id="2.4.99.28"/>
    </reaction>
</comment>
<keyword evidence="17" id="KW-0175">Coiled coil</keyword>
<dbReference type="EMBL" id="FNPI01000007">
    <property type="protein sequence ID" value="SDZ19384.1"/>
    <property type="molecule type" value="Genomic_DNA"/>
</dbReference>
<comment type="similarity">
    <text evidence="3">In the N-terminal section; belongs to the glycosyltransferase 51 family.</text>
</comment>
<keyword evidence="13" id="KW-0511">Multifunctional enzyme</keyword>
<evidence type="ECO:0000256" key="10">
    <source>
        <dbReference type="ARBA" id="ARBA00022960"/>
    </source>
</evidence>
<evidence type="ECO:0000256" key="12">
    <source>
        <dbReference type="ARBA" id="ARBA00023136"/>
    </source>
</evidence>
<comment type="subcellular location">
    <subcellularLocation>
        <location evidence="1">Cell membrane</location>
    </subcellularLocation>
</comment>
<evidence type="ECO:0000256" key="7">
    <source>
        <dbReference type="ARBA" id="ARBA00022676"/>
    </source>
</evidence>
<evidence type="ECO:0000256" key="2">
    <source>
        <dbReference type="ARBA" id="ARBA00007090"/>
    </source>
</evidence>
<keyword evidence="10" id="KW-0133">Cell shape</keyword>
<dbReference type="InterPro" id="IPR036950">
    <property type="entry name" value="PBP_transglycosylase"/>
</dbReference>
<dbReference type="GO" id="GO:0006508">
    <property type="term" value="P:proteolysis"/>
    <property type="evidence" value="ECO:0007669"/>
    <property type="project" value="UniProtKB-KW"/>
</dbReference>
<evidence type="ECO:0000256" key="4">
    <source>
        <dbReference type="ARBA" id="ARBA00022475"/>
    </source>
</evidence>
<evidence type="ECO:0000259" key="19">
    <source>
        <dbReference type="Pfam" id="PF00912"/>
    </source>
</evidence>
<comment type="similarity">
    <text evidence="2">In the C-terminal section; belongs to the transpeptidase family.</text>
</comment>
<dbReference type="FunFam" id="1.10.3810.10:FF:000001">
    <property type="entry name" value="Penicillin-binding protein 1A"/>
    <property type="match status" value="1"/>
</dbReference>
<evidence type="ECO:0000256" key="16">
    <source>
        <dbReference type="ARBA" id="ARBA00049902"/>
    </source>
</evidence>
<name>A0A1H3R0P1_9BACI</name>
<dbReference type="GO" id="GO:0009252">
    <property type="term" value="P:peptidoglycan biosynthetic process"/>
    <property type="evidence" value="ECO:0007669"/>
    <property type="project" value="UniProtKB-KW"/>
</dbReference>
<feature type="domain" description="Glycosyl transferase family 51" evidence="19">
    <location>
        <begin position="60"/>
        <end position="235"/>
    </location>
</feature>
<dbReference type="GO" id="GO:0008955">
    <property type="term" value="F:peptidoglycan glycosyltransferase activity"/>
    <property type="evidence" value="ECO:0007669"/>
    <property type="project" value="UniProtKB-EC"/>
</dbReference>
<evidence type="ECO:0000256" key="3">
    <source>
        <dbReference type="ARBA" id="ARBA00007739"/>
    </source>
</evidence>
<evidence type="ECO:0000256" key="15">
    <source>
        <dbReference type="ARBA" id="ARBA00034000"/>
    </source>
</evidence>
<dbReference type="InterPro" id="IPR050396">
    <property type="entry name" value="Glycosyltr_51/Transpeptidase"/>
</dbReference>
<keyword evidence="12" id="KW-0472">Membrane</keyword>
<dbReference type="PANTHER" id="PTHR32282:SF11">
    <property type="entry name" value="PENICILLIN-BINDING PROTEIN 1B"/>
    <property type="match status" value="1"/>
</dbReference>
<keyword evidence="21" id="KW-1185">Reference proteome</keyword>
<dbReference type="Gene3D" id="1.10.3810.10">
    <property type="entry name" value="Biosynthetic peptidoglycan transglycosylase-like"/>
    <property type="match status" value="1"/>
</dbReference>
<feature type="domain" description="Penicillin-binding protein transpeptidase" evidence="18">
    <location>
        <begin position="347"/>
        <end position="586"/>
    </location>
</feature>
<comment type="catalytic activity">
    <reaction evidence="15">
        <text>Preferential cleavage: (Ac)2-L-Lys-D-Ala-|-D-Ala. Also transpeptidation of peptidyl-alanyl moieties that are N-acyl substituents of D-alanine.</text>
        <dbReference type="EC" id="3.4.16.4"/>
    </reaction>
</comment>
<keyword evidence="14" id="KW-0961">Cell wall biogenesis/degradation</keyword>
<keyword evidence="6" id="KW-0645">Protease</keyword>
<dbReference type="NCBIfam" id="TIGR02074">
    <property type="entry name" value="PBP_1a_fam"/>
    <property type="match status" value="1"/>
</dbReference>
<dbReference type="Pfam" id="PF00905">
    <property type="entry name" value="Transpeptidase"/>
    <property type="match status" value="1"/>
</dbReference>
<evidence type="ECO:0000256" key="8">
    <source>
        <dbReference type="ARBA" id="ARBA00022679"/>
    </source>
</evidence>
<evidence type="ECO:0000256" key="1">
    <source>
        <dbReference type="ARBA" id="ARBA00004236"/>
    </source>
</evidence>
<feature type="coiled-coil region" evidence="17">
    <location>
        <begin position="283"/>
        <end position="316"/>
    </location>
</feature>
<keyword evidence="11" id="KW-0573">Peptidoglycan synthesis</keyword>
<dbReference type="GO" id="GO:0030288">
    <property type="term" value="C:outer membrane-bounded periplasmic space"/>
    <property type="evidence" value="ECO:0007669"/>
    <property type="project" value="TreeGrafter"/>
</dbReference>
<dbReference type="Pfam" id="PF00912">
    <property type="entry name" value="Transgly"/>
    <property type="match status" value="1"/>
</dbReference>
<dbReference type="GO" id="GO:0008658">
    <property type="term" value="F:penicillin binding"/>
    <property type="evidence" value="ECO:0007669"/>
    <property type="project" value="InterPro"/>
</dbReference>
<evidence type="ECO:0000256" key="5">
    <source>
        <dbReference type="ARBA" id="ARBA00022645"/>
    </source>
</evidence>
<evidence type="ECO:0000259" key="18">
    <source>
        <dbReference type="Pfam" id="PF00905"/>
    </source>
</evidence>
<organism evidence="20 21">
    <name type="scientific">Evansella caseinilytica</name>
    <dbReference type="NCBI Taxonomy" id="1503961"/>
    <lineage>
        <taxon>Bacteria</taxon>
        <taxon>Bacillati</taxon>
        <taxon>Bacillota</taxon>
        <taxon>Bacilli</taxon>
        <taxon>Bacillales</taxon>
        <taxon>Bacillaceae</taxon>
        <taxon>Evansella</taxon>
    </lineage>
</organism>